<evidence type="ECO:0000313" key="2">
    <source>
        <dbReference type="Proteomes" id="UP000325788"/>
    </source>
</evidence>
<dbReference type="RefSeq" id="WP_151503663.1">
    <property type="nucleotide sequence ID" value="NZ_VXLD01000001.1"/>
</dbReference>
<dbReference type="AlphaFoldDB" id="A0A5N4WUP3"/>
<name>A0A5N4WUP3_9GAMM</name>
<organism evidence="1 2">
    <name type="scientific">Acinetobacter tandoii</name>
    <dbReference type="NCBI Taxonomy" id="202954"/>
    <lineage>
        <taxon>Bacteria</taxon>
        <taxon>Pseudomonadati</taxon>
        <taxon>Pseudomonadota</taxon>
        <taxon>Gammaproteobacteria</taxon>
        <taxon>Moraxellales</taxon>
        <taxon>Moraxellaceae</taxon>
        <taxon>Acinetobacter</taxon>
    </lineage>
</organism>
<accession>A0A5N4WUP3</accession>
<sequence length="465" mass="49280">MTDRHTTILRRTLLASMIGFCCSYSFALEVLSDQVLSNSTGEGIAILPENFKMVFQTAEDGLSAAQNQSRLANRNYDTGFVRFIPVGPLSDTAKTAGAKKADVFLYGLALSASDNDLNSRFSNLGFNWGQETNPWVFSVKSISTTANRVVYDFAGVAQDFSYLSLEAPYALDGAANTAADNNIKLGLWGDFFARNPLVAAPVDAKNGAPANLNGLDSRLRLQMVANGLSLNGSNLKLFQTLGGAASSSLPTSYNNTLGLAALIRLNTNDNPSTATEDKSKALRISTAETLGTDITNDLTTPAISKTSAPNFNANDGVFLYSPNINLVLGSVYQPLIVDTAADGQNFVIELTRIPNKANVYQQIYTDYTALASGAASAYKGSTCNVQYCGDPITMGQTYQGNTATHSSISIGTVGFTNNNKFLKADTSTNAVGVSFVTPTGTKTNLGSAAIDGMLIQHLKITTTGL</sequence>
<protein>
    <submittedName>
        <fullName evidence="1">Uncharacterized protein</fullName>
    </submittedName>
</protein>
<evidence type="ECO:0000313" key="1">
    <source>
        <dbReference type="EMBL" id="KAB1859589.1"/>
    </source>
</evidence>
<dbReference type="EMBL" id="VXLD01000001">
    <property type="protein sequence ID" value="KAB1859589.1"/>
    <property type="molecule type" value="Genomic_DNA"/>
</dbReference>
<gene>
    <name evidence="1" type="ORF">F4W09_00160</name>
</gene>
<dbReference type="Proteomes" id="UP000325788">
    <property type="component" value="Unassembled WGS sequence"/>
</dbReference>
<proteinExistence type="predicted"/>
<comment type="caution">
    <text evidence="1">The sequence shown here is derived from an EMBL/GenBank/DDBJ whole genome shotgun (WGS) entry which is preliminary data.</text>
</comment>
<reference evidence="1 2" key="1">
    <citation type="submission" date="2019-09" db="EMBL/GenBank/DDBJ databases">
        <title>Draft genome sequence of Acinetobacter tandoii W4-4-4 isolated from environmental water sample.</title>
        <authorList>
            <person name="Wee S.K."/>
            <person name="Yan B."/>
            <person name="Mustaffa S.B."/>
            <person name="Yap E.P.H."/>
        </authorList>
    </citation>
    <scope>NUCLEOTIDE SEQUENCE [LARGE SCALE GENOMIC DNA]</scope>
    <source>
        <strain evidence="1 2">W4-4-4</strain>
    </source>
</reference>